<comment type="catalytic activity">
    <reaction evidence="1">
        <text>ATP + protein L-histidine = ADP + protein N-phospho-L-histidine.</text>
        <dbReference type="EC" id="2.7.13.3"/>
    </reaction>
</comment>
<dbReference type="RefSeq" id="WP_097022690.1">
    <property type="nucleotide sequence ID" value="NZ_OBQJ01000004.1"/>
</dbReference>
<dbReference type="InterPro" id="IPR003660">
    <property type="entry name" value="HAMP_dom"/>
</dbReference>
<dbReference type="AlphaFoldDB" id="A0A285VL12"/>
<dbReference type="PROSITE" id="PS50109">
    <property type="entry name" value="HIS_KIN"/>
    <property type="match status" value="1"/>
</dbReference>
<evidence type="ECO:0000256" key="8">
    <source>
        <dbReference type="ARBA" id="ARBA00022989"/>
    </source>
</evidence>
<dbReference type="Pfam" id="PF00672">
    <property type="entry name" value="HAMP"/>
    <property type="match status" value="1"/>
</dbReference>
<proteinExistence type="predicted"/>
<keyword evidence="6 12" id="KW-0812">Transmembrane</keyword>
<dbReference type="CDD" id="cd00082">
    <property type="entry name" value="HisKA"/>
    <property type="match status" value="1"/>
</dbReference>
<keyword evidence="9" id="KW-0902">Two-component regulatory system</keyword>
<dbReference type="OrthoDB" id="9804645at2"/>
<dbReference type="SUPFAM" id="SSF55874">
    <property type="entry name" value="ATPase domain of HSP90 chaperone/DNA topoisomerase II/histidine kinase"/>
    <property type="match status" value="1"/>
</dbReference>
<protein>
    <recommendedName>
        <fullName evidence="3">histidine kinase</fullName>
        <ecNumber evidence="3">2.7.13.3</ecNumber>
    </recommendedName>
</protein>
<gene>
    <name evidence="15" type="ORF">SAMN05421509_104153</name>
</gene>
<sequence length="495" mass="55221">MKHRLRFKRPRIARISLKLFAAILLTNVLIGGMSFLLIARSLDQGFIDYLERTQANRAETLATALAERWQEHGNWHWLRDDPRAWHRLVRNQLWPGERQPPSGIDRELSDARDFVVLDAEGNAIIGRPLPPGKPPSDAEPPPKPRFIDIEHQGKVVGRLGYLPPAQLMARMDRIFLQRQLRNMTIIVASLSVASLLLAAGLAWWLGRRARDMTAATRRMTQGDFAVRLPERGHDELSRLSADFNVLAETLDANRRNRQQWVADIAHELRTPMAVLRGEIEAIEDGVRPLGGETLASLAQEVTQLERLVDDLRLLAQSDAGALDIYLAPHDLADTLQTRLDEAQSWLSSRGITLDAEIGTAPAPIRGDPQRLRQLWNNLLSNTCAYTDAPGQLRIRLERHSDHLCLTWEDSAPGVAEEAQPRLTERLYRVEGSRNRRSGGSGLGLAIASALVNAHGGTLTPSASPLGGLRWTLVFPLHHADDTLDHDAHKASWSPS</sequence>
<dbReference type="PRINTS" id="PR00344">
    <property type="entry name" value="BCTRLSENSOR"/>
</dbReference>
<dbReference type="PANTHER" id="PTHR45436">
    <property type="entry name" value="SENSOR HISTIDINE KINASE YKOH"/>
    <property type="match status" value="1"/>
</dbReference>
<dbReference type="CDD" id="cd06225">
    <property type="entry name" value="HAMP"/>
    <property type="match status" value="1"/>
</dbReference>
<feature type="domain" description="Histidine kinase" evidence="13">
    <location>
        <begin position="263"/>
        <end position="478"/>
    </location>
</feature>
<dbReference type="InterPro" id="IPR005467">
    <property type="entry name" value="His_kinase_dom"/>
</dbReference>
<keyword evidence="7 15" id="KW-0418">Kinase</keyword>
<organism evidence="15 16">
    <name type="scientific">Chromohalobacter canadensis</name>
    <dbReference type="NCBI Taxonomy" id="141389"/>
    <lineage>
        <taxon>Bacteria</taxon>
        <taxon>Pseudomonadati</taxon>
        <taxon>Pseudomonadota</taxon>
        <taxon>Gammaproteobacteria</taxon>
        <taxon>Oceanospirillales</taxon>
        <taxon>Halomonadaceae</taxon>
        <taxon>Chromohalobacter</taxon>
    </lineage>
</organism>
<evidence type="ECO:0000256" key="11">
    <source>
        <dbReference type="SAM" id="MobiDB-lite"/>
    </source>
</evidence>
<evidence type="ECO:0000313" key="16">
    <source>
        <dbReference type="Proteomes" id="UP000219023"/>
    </source>
</evidence>
<dbReference type="EC" id="2.7.13.3" evidence="3"/>
<feature type="transmembrane region" description="Helical" evidence="12">
    <location>
        <begin position="185"/>
        <end position="205"/>
    </location>
</feature>
<evidence type="ECO:0000256" key="1">
    <source>
        <dbReference type="ARBA" id="ARBA00000085"/>
    </source>
</evidence>
<dbReference type="InterPro" id="IPR036890">
    <property type="entry name" value="HATPase_C_sf"/>
</dbReference>
<evidence type="ECO:0000259" key="13">
    <source>
        <dbReference type="PROSITE" id="PS50109"/>
    </source>
</evidence>
<feature type="region of interest" description="Disordered" evidence="11">
    <location>
        <begin position="126"/>
        <end position="145"/>
    </location>
</feature>
<evidence type="ECO:0000256" key="2">
    <source>
        <dbReference type="ARBA" id="ARBA00004370"/>
    </source>
</evidence>
<dbReference type="Pfam" id="PF02518">
    <property type="entry name" value="HATPase_c"/>
    <property type="match status" value="1"/>
</dbReference>
<accession>A0A285VL12</accession>
<evidence type="ECO:0000256" key="9">
    <source>
        <dbReference type="ARBA" id="ARBA00023012"/>
    </source>
</evidence>
<evidence type="ECO:0000259" key="14">
    <source>
        <dbReference type="PROSITE" id="PS50885"/>
    </source>
</evidence>
<dbReference type="InterPro" id="IPR003661">
    <property type="entry name" value="HisK_dim/P_dom"/>
</dbReference>
<dbReference type="SUPFAM" id="SSF158472">
    <property type="entry name" value="HAMP domain-like"/>
    <property type="match status" value="1"/>
</dbReference>
<dbReference type="SUPFAM" id="SSF47384">
    <property type="entry name" value="Homodimeric domain of signal transducing histidine kinase"/>
    <property type="match status" value="1"/>
</dbReference>
<dbReference type="PANTHER" id="PTHR45436:SF5">
    <property type="entry name" value="SENSOR HISTIDINE KINASE TRCS"/>
    <property type="match status" value="1"/>
</dbReference>
<dbReference type="SMART" id="SM00387">
    <property type="entry name" value="HATPase_c"/>
    <property type="match status" value="1"/>
</dbReference>
<feature type="compositionally biased region" description="Pro residues" evidence="11">
    <location>
        <begin position="128"/>
        <end position="139"/>
    </location>
</feature>
<evidence type="ECO:0000256" key="6">
    <source>
        <dbReference type="ARBA" id="ARBA00022692"/>
    </source>
</evidence>
<dbReference type="EMBL" id="OBQJ01000004">
    <property type="protein sequence ID" value="SOC54765.1"/>
    <property type="molecule type" value="Genomic_DNA"/>
</dbReference>
<keyword evidence="8 12" id="KW-1133">Transmembrane helix</keyword>
<keyword evidence="4" id="KW-0597">Phosphoprotein</keyword>
<dbReference type="Gene3D" id="3.30.565.10">
    <property type="entry name" value="Histidine kinase-like ATPase, C-terminal domain"/>
    <property type="match status" value="1"/>
</dbReference>
<dbReference type="InterPro" id="IPR050428">
    <property type="entry name" value="TCS_sensor_his_kinase"/>
</dbReference>
<keyword evidence="10 12" id="KW-0472">Membrane</keyword>
<reference evidence="15 16" key="1">
    <citation type="submission" date="2017-08" db="EMBL/GenBank/DDBJ databases">
        <authorList>
            <person name="de Groot N.N."/>
        </authorList>
    </citation>
    <scope>NUCLEOTIDE SEQUENCE [LARGE SCALE GENOMIC DNA]</scope>
    <source>
        <strain evidence="15 16">USBA 855</strain>
    </source>
</reference>
<dbReference type="PROSITE" id="PS50885">
    <property type="entry name" value="HAMP"/>
    <property type="match status" value="1"/>
</dbReference>
<dbReference type="Pfam" id="PF00512">
    <property type="entry name" value="HisKA"/>
    <property type="match status" value="1"/>
</dbReference>
<evidence type="ECO:0000256" key="12">
    <source>
        <dbReference type="SAM" id="Phobius"/>
    </source>
</evidence>
<comment type="subcellular location">
    <subcellularLocation>
        <location evidence="2">Membrane</location>
    </subcellularLocation>
</comment>
<name>A0A285VL12_9GAMM</name>
<feature type="transmembrane region" description="Helical" evidence="12">
    <location>
        <begin position="20"/>
        <end position="39"/>
    </location>
</feature>
<evidence type="ECO:0000256" key="3">
    <source>
        <dbReference type="ARBA" id="ARBA00012438"/>
    </source>
</evidence>
<keyword evidence="5" id="KW-0808">Transferase</keyword>
<dbReference type="SMART" id="SM00388">
    <property type="entry name" value="HisKA"/>
    <property type="match status" value="1"/>
</dbReference>
<evidence type="ECO:0000256" key="10">
    <source>
        <dbReference type="ARBA" id="ARBA00023136"/>
    </source>
</evidence>
<dbReference type="InterPro" id="IPR004358">
    <property type="entry name" value="Sig_transdc_His_kin-like_C"/>
</dbReference>
<evidence type="ECO:0000256" key="5">
    <source>
        <dbReference type="ARBA" id="ARBA00022679"/>
    </source>
</evidence>
<dbReference type="InterPro" id="IPR036097">
    <property type="entry name" value="HisK_dim/P_sf"/>
</dbReference>
<dbReference type="InterPro" id="IPR003594">
    <property type="entry name" value="HATPase_dom"/>
</dbReference>
<evidence type="ECO:0000313" key="15">
    <source>
        <dbReference type="EMBL" id="SOC54765.1"/>
    </source>
</evidence>
<dbReference type="GO" id="GO:0000155">
    <property type="term" value="F:phosphorelay sensor kinase activity"/>
    <property type="evidence" value="ECO:0007669"/>
    <property type="project" value="InterPro"/>
</dbReference>
<evidence type="ECO:0000256" key="4">
    <source>
        <dbReference type="ARBA" id="ARBA00022553"/>
    </source>
</evidence>
<dbReference type="Gene3D" id="6.10.340.10">
    <property type="match status" value="1"/>
</dbReference>
<dbReference type="Gene3D" id="1.10.287.130">
    <property type="match status" value="1"/>
</dbReference>
<evidence type="ECO:0000256" key="7">
    <source>
        <dbReference type="ARBA" id="ARBA00022777"/>
    </source>
</evidence>
<feature type="domain" description="HAMP" evidence="14">
    <location>
        <begin position="203"/>
        <end position="255"/>
    </location>
</feature>
<dbReference type="Proteomes" id="UP000219023">
    <property type="component" value="Unassembled WGS sequence"/>
</dbReference>
<dbReference type="SMART" id="SM00304">
    <property type="entry name" value="HAMP"/>
    <property type="match status" value="1"/>
</dbReference>
<dbReference type="GO" id="GO:0005886">
    <property type="term" value="C:plasma membrane"/>
    <property type="evidence" value="ECO:0007669"/>
    <property type="project" value="TreeGrafter"/>
</dbReference>